<dbReference type="PATRIC" id="fig|1262449.3.peg.3025"/>
<reference evidence="5" key="2">
    <citation type="submission" date="2015-10" db="EMBL/GenBank/DDBJ databases">
        <title>Improved Draft Genome Sequence of Clostridium pasteurianum Strain ATCC 6013 (DSM 525) Using a Hybrid Next-Generation Sequencing Approach.</title>
        <authorList>
            <person name="Pyne M.E."/>
            <person name="Utturkar S.M."/>
            <person name="Brown S.D."/>
            <person name="Moo-Young M."/>
            <person name="Chung D.A."/>
            <person name="Chou P.C."/>
        </authorList>
    </citation>
    <scope>NUCLEOTIDE SEQUENCE</scope>
    <source>
        <strain evidence="5">ATCC 6013</strain>
    </source>
</reference>
<dbReference type="EMBL" id="JPGY02000001">
    <property type="protein sequence ID" value="KRU14587.1"/>
    <property type="molecule type" value="Genomic_DNA"/>
</dbReference>
<comment type="pathway">
    <text evidence="1">Cofactor biosynthesis; thiamine diphosphate biosynthesis.</text>
</comment>
<dbReference type="InterPro" id="IPR013785">
    <property type="entry name" value="Aldolase_TIM"/>
</dbReference>
<dbReference type="GeneID" id="93075438"/>
<evidence type="ECO:0000313" key="5">
    <source>
        <dbReference type="EMBL" id="KRU14587.1"/>
    </source>
</evidence>
<reference evidence="4 7" key="1">
    <citation type="journal article" date="2015" name="Genome Announc.">
        <title>Complete Genome Sequence of the Nitrogen-Fixing and Solvent-Producing Clostridium pasteurianum DSM 525.</title>
        <authorList>
            <person name="Poehlein A."/>
            <person name="Grosse-Honebrink A."/>
            <person name="Zhang Y."/>
            <person name="Minton N.P."/>
            <person name="Daniel R."/>
        </authorList>
    </citation>
    <scope>NUCLEOTIDE SEQUENCE [LARGE SCALE GENOMIC DNA]</scope>
    <source>
        <strain evidence="4">DSM 525</strain>
        <strain evidence="7">DSM 525 / ATCC 6013</strain>
    </source>
</reference>
<evidence type="ECO:0000256" key="2">
    <source>
        <dbReference type="ARBA" id="ARBA00022977"/>
    </source>
</evidence>
<dbReference type="PANTHER" id="PTHR20857">
    <property type="entry name" value="THIAMINE-PHOSPHATE PYROPHOSPHORYLASE"/>
    <property type="match status" value="1"/>
</dbReference>
<keyword evidence="4" id="KW-0808">Transferase</keyword>
<dbReference type="EC" id="2.5.1.3" evidence="4"/>
<evidence type="ECO:0000256" key="1">
    <source>
        <dbReference type="ARBA" id="ARBA00004948"/>
    </source>
</evidence>
<dbReference type="SUPFAM" id="SSF51391">
    <property type="entry name" value="Thiamin phosphate synthase"/>
    <property type="match status" value="1"/>
</dbReference>
<dbReference type="EMBL" id="CP009268">
    <property type="protein sequence ID" value="AJA53388.1"/>
    <property type="molecule type" value="Genomic_DNA"/>
</dbReference>
<dbReference type="KEGG" id="cpat:CLPA_c33340"/>
<dbReference type="Pfam" id="PF02581">
    <property type="entry name" value="TMP-TENI"/>
    <property type="match status" value="1"/>
</dbReference>
<name>A0A0H3JBA7_CLOPA</name>
<dbReference type="PANTHER" id="PTHR20857:SF15">
    <property type="entry name" value="THIAMINE-PHOSPHATE SYNTHASE"/>
    <property type="match status" value="1"/>
</dbReference>
<evidence type="ECO:0000313" key="4">
    <source>
        <dbReference type="EMBL" id="AJA53388.1"/>
    </source>
</evidence>
<dbReference type="InterPro" id="IPR036206">
    <property type="entry name" value="ThiamineP_synth_sf"/>
</dbReference>
<keyword evidence="7" id="KW-1185">Reference proteome</keyword>
<dbReference type="RefSeq" id="WP_003446529.1">
    <property type="nucleotide sequence ID" value="NZ_ANZB01000011.1"/>
</dbReference>
<proteinExistence type="predicted"/>
<dbReference type="GO" id="GO:0004789">
    <property type="term" value="F:thiamine-phosphate diphosphorylase activity"/>
    <property type="evidence" value="ECO:0007669"/>
    <property type="project" value="UniProtKB-EC"/>
</dbReference>
<dbReference type="KEGG" id="cpae:CPAST_c33340"/>
<dbReference type="GO" id="GO:0005737">
    <property type="term" value="C:cytoplasm"/>
    <property type="evidence" value="ECO:0007669"/>
    <property type="project" value="TreeGrafter"/>
</dbReference>
<evidence type="ECO:0000313" key="6">
    <source>
        <dbReference type="Proteomes" id="UP000028042"/>
    </source>
</evidence>
<accession>A0A0H3JBA7</accession>
<evidence type="ECO:0000259" key="3">
    <source>
        <dbReference type="Pfam" id="PF02581"/>
    </source>
</evidence>
<feature type="domain" description="Thiamine phosphate synthase/TenI" evidence="3">
    <location>
        <begin position="5"/>
        <end position="180"/>
    </location>
</feature>
<dbReference type="eggNOG" id="COG0352">
    <property type="taxonomic scope" value="Bacteria"/>
</dbReference>
<organism evidence="4 7">
    <name type="scientific">Clostridium pasteurianum DSM 525 = ATCC 6013</name>
    <dbReference type="NCBI Taxonomy" id="1262449"/>
    <lineage>
        <taxon>Bacteria</taxon>
        <taxon>Bacillati</taxon>
        <taxon>Bacillota</taxon>
        <taxon>Clostridia</taxon>
        <taxon>Eubacteriales</taxon>
        <taxon>Clostridiaceae</taxon>
        <taxon>Clostridium</taxon>
    </lineage>
</organism>
<dbReference type="CDD" id="cd00564">
    <property type="entry name" value="TMP_TenI"/>
    <property type="match status" value="1"/>
</dbReference>
<sequence>MNRKLFIITNRKLIKKGDLYTVTEACVQGGADAIILREKDLSSEELYIMACRLKKIINNKIPLIINGNYDVAVRCKTEGVHLSYDIFIKFNNKYNELKGVSIHSLEEAKMVNNMNADYILTGHIFNTACKAGLPGRGIEFLKDICGNLSLPVIAIGGIDENNINSVLEAGASGAAIMSSVMEADNPKDVVYKMKSIINNF</sequence>
<dbReference type="Gene3D" id="3.20.20.70">
    <property type="entry name" value="Aldolase class I"/>
    <property type="match status" value="1"/>
</dbReference>
<dbReference type="Proteomes" id="UP000028042">
    <property type="component" value="Unassembled WGS sequence"/>
</dbReference>
<keyword evidence="2" id="KW-0784">Thiamine biosynthesis</keyword>
<dbReference type="InterPro" id="IPR022998">
    <property type="entry name" value="ThiamineP_synth_TenI"/>
</dbReference>
<dbReference type="Proteomes" id="UP000030905">
    <property type="component" value="Chromosome"/>
</dbReference>
<protein>
    <submittedName>
        <fullName evidence="5">Thiamine monophosphate synthase</fullName>
    </submittedName>
    <submittedName>
        <fullName evidence="4">Thiamine-phosphate synthase</fullName>
        <ecNumber evidence="4">2.5.1.3</ecNumber>
    </submittedName>
</protein>
<reference evidence="5 6" key="3">
    <citation type="journal article" name="Genome Announc.">
        <title>Improved Draft Genome Sequence of Clostridium pasteurianum Strain ATCC 6013 (DSM 525) Using a Hybrid Next-Generation Sequencing Approach.</title>
        <authorList>
            <person name="Pyne M.E."/>
            <person name="Utturkar S."/>
            <person name="Brown S.D."/>
            <person name="Moo-Young M."/>
            <person name="Chung D.A."/>
            <person name="Chou C.P."/>
        </authorList>
    </citation>
    <scope>NUCLEOTIDE SEQUENCE [LARGE SCALE GENOMIC DNA]</scope>
    <source>
        <strain evidence="5 6">ATCC 6013</strain>
    </source>
</reference>
<gene>
    <name evidence="4" type="primary">thiE2</name>
    <name evidence="4" type="ORF">CLPA_c33340</name>
    <name evidence="5" type="ORF">CP6013_03846</name>
</gene>
<dbReference type="AlphaFoldDB" id="A0A0H3JBA7"/>
<evidence type="ECO:0000313" key="7">
    <source>
        <dbReference type="Proteomes" id="UP000030905"/>
    </source>
</evidence>
<dbReference type="GO" id="GO:0009228">
    <property type="term" value="P:thiamine biosynthetic process"/>
    <property type="evidence" value="ECO:0007669"/>
    <property type="project" value="UniProtKB-KW"/>
</dbReference>